<dbReference type="EMBL" id="JAGTJQ010000012">
    <property type="protein sequence ID" value="KAH7016454.1"/>
    <property type="molecule type" value="Genomic_DNA"/>
</dbReference>
<evidence type="ECO:0000256" key="1">
    <source>
        <dbReference type="SAM" id="SignalP"/>
    </source>
</evidence>
<evidence type="ECO:0000313" key="2">
    <source>
        <dbReference type="EMBL" id="KAH7016454.1"/>
    </source>
</evidence>
<organism evidence="2 3">
    <name type="scientific">Microdochium trichocladiopsis</name>
    <dbReference type="NCBI Taxonomy" id="1682393"/>
    <lineage>
        <taxon>Eukaryota</taxon>
        <taxon>Fungi</taxon>
        <taxon>Dikarya</taxon>
        <taxon>Ascomycota</taxon>
        <taxon>Pezizomycotina</taxon>
        <taxon>Sordariomycetes</taxon>
        <taxon>Xylariomycetidae</taxon>
        <taxon>Xylariales</taxon>
        <taxon>Microdochiaceae</taxon>
        <taxon>Microdochium</taxon>
    </lineage>
</organism>
<comment type="caution">
    <text evidence="2">The sequence shown here is derived from an EMBL/GenBank/DDBJ whole genome shotgun (WGS) entry which is preliminary data.</text>
</comment>
<evidence type="ECO:0000313" key="3">
    <source>
        <dbReference type="Proteomes" id="UP000756346"/>
    </source>
</evidence>
<protein>
    <submittedName>
        <fullName evidence="2">Uncharacterized protein</fullName>
    </submittedName>
</protein>
<accession>A0A9P8XV02</accession>
<dbReference type="GeneID" id="70191110"/>
<proteinExistence type="predicted"/>
<sequence>MAYLWKTVVCVLGFVERTQVAVGVWRYYLGLEAGKPKVWTPPRRKWKSKERPAAEGGAWEQGMEVLLTETRIGSRRADQNQPGIFGDLTAFQDVLMDRVKTRQEVSRESAAQSVALRQAQSSDASQQHSAGHRLPRAAPPISLYQEKSAVPHPATTQAVVGRCRCALPCVTR</sequence>
<feature type="signal peptide" evidence="1">
    <location>
        <begin position="1"/>
        <end position="20"/>
    </location>
</feature>
<reference evidence="2" key="1">
    <citation type="journal article" date="2021" name="Nat. Commun.">
        <title>Genetic determinants of endophytism in the Arabidopsis root mycobiome.</title>
        <authorList>
            <person name="Mesny F."/>
            <person name="Miyauchi S."/>
            <person name="Thiergart T."/>
            <person name="Pickel B."/>
            <person name="Atanasova L."/>
            <person name="Karlsson M."/>
            <person name="Huettel B."/>
            <person name="Barry K.W."/>
            <person name="Haridas S."/>
            <person name="Chen C."/>
            <person name="Bauer D."/>
            <person name="Andreopoulos W."/>
            <person name="Pangilinan J."/>
            <person name="LaButti K."/>
            <person name="Riley R."/>
            <person name="Lipzen A."/>
            <person name="Clum A."/>
            <person name="Drula E."/>
            <person name="Henrissat B."/>
            <person name="Kohler A."/>
            <person name="Grigoriev I.V."/>
            <person name="Martin F.M."/>
            <person name="Hacquard S."/>
        </authorList>
    </citation>
    <scope>NUCLEOTIDE SEQUENCE</scope>
    <source>
        <strain evidence="2">MPI-CAGE-CH-0230</strain>
    </source>
</reference>
<keyword evidence="1" id="KW-0732">Signal</keyword>
<dbReference type="RefSeq" id="XP_046006078.1">
    <property type="nucleotide sequence ID" value="XM_046161564.1"/>
</dbReference>
<gene>
    <name evidence="2" type="ORF">B0I36DRAFT_396943</name>
</gene>
<dbReference type="AlphaFoldDB" id="A0A9P8XV02"/>
<keyword evidence="3" id="KW-1185">Reference proteome</keyword>
<dbReference type="Proteomes" id="UP000756346">
    <property type="component" value="Unassembled WGS sequence"/>
</dbReference>
<name>A0A9P8XV02_9PEZI</name>
<feature type="chain" id="PRO_5040433830" evidence="1">
    <location>
        <begin position="21"/>
        <end position="172"/>
    </location>
</feature>